<proteinExistence type="predicted"/>
<keyword evidence="1 3" id="KW-0378">Hydrolase</keyword>
<keyword evidence="2" id="KW-0732">Signal</keyword>
<evidence type="ECO:0000256" key="1">
    <source>
        <dbReference type="ARBA" id="ARBA00022801"/>
    </source>
</evidence>
<dbReference type="PANTHER" id="PTHR33886">
    <property type="entry name" value="UNSATURATED RHAMNOGALACTURONAN HYDROLASE (EUROFUNG)"/>
    <property type="match status" value="1"/>
</dbReference>
<dbReference type="AlphaFoldDB" id="A0A5R9IJK0"/>
<evidence type="ECO:0000313" key="4">
    <source>
        <dbReference type="Proteomes" id="UP000307790"/>
    </source>
</evidence>
<dbReference type="SUPFAM" id="SSF48208">
    <property type="entry name" value="Six-hairpin glycosidases"/>
    <property type="match status" value="1"/>
</dbReference>
<keyword evidence="4" id="KW-1185">Reference proteome</keyword>
<name>A0A5R9IJK0_9GAMM</name>
<dbReference type="OrthoDB" id="258246at2"/>
<dbReference type="Proteomes" id="UP000307790">
    <property type="component" value="Unassembled WGS sequence"/>
</dbReference>
<dbReference type="EMBL" id="VCBC01000006">
    <property type="protein sequence ID" value="TLU65724.1"/>
    <property type="molecule type" value="Genomic_DNA"/>
</dbReference>
<protein>
    <submittedName>
        <fullName evidence="3">Glycoside hydrolase family 88 protein</fullName>
    </submittedName>
</protein>
<dbReference type="Gene3D" id="1.50.10.10">
    <property type="match status" value="1"/>
</dbReference>
<reference evidence="3 4" key="1">
    <citation type="submission" date="2019-05" db="EMBL/GenBank/DDBJ databases">
        <title>Genome sequences of Thalassotalea litorea 1K03283.</title>
        <authorList>
            <person name="Zhang D."/>
        </authorList>
    </citation>
    <scope>NUCLEOTIDE SEQUENCE [LARGE SCALE GENOMIC DNA]</scope>
    <source>
        <strain evidence="3 4">MCCC 1K03283</strain>
    </source>
</reference>
<accession>A0A5R9IJK0</accession>
<dbReference type="Pfam" id="PF07470">
    <property type="entry name" value="Glyco_hydro_88"/>
    <property type="match status" value="1"/>
</dbReference>
<dbReference type="GO" id="GO:0016787">
    <property type="term" value="F:hydrolase activity"/>
    <property type="evidence" value="ECO:0007669"/>
    <property type="project" value="UniProtKB-KW"/>
</dbReference>
<evidence type="ECO:0000256" key="2">
    <source>
        <dbReference type="SAM" id="SignalP"/>
    </source>
</evidence>
<dbReference type="InterPro" id="IPR052043">
    <property type="entry name" value="PolySaccharide_Degr_Enz"/>
</dbReference>
<dbReference type="RefSeq" id="WP_138319385.1">
    <property type="nucleotide sequence ID" value="NZ_VCBC01000006.1"/>
</dbReference>
<dbReference type="InterPro" id="IPR008928">
    <property type="entry name" value="6-hairpin_glycosidase_sf"/>
</dbReference>
<dbReference type="InterPro" id="IPR012341">
    <property type="entry name" value="6hp_glycosidase-like_sf"/>
</dbReference>
<evidence type="ECO:0000313" key="3">
    <source>
        <dbReference type="EMBL" id="TLU65724.1"/>
    </source>
</evidence>
<dbReference type="PANTHER" id="PTHR33886:SF8">
    <property type="entry name" value="UNSATURATED RHAMNOGALACTURONAN HYDROLASE (EUROFUNG)"/>
    <property type="match status" value="1"/>
</dbReference>
<feature type="chain" id="PRO_5024307423" evidence="2">
    <location>
        <begin position="26"/>
        <end position="403"/>
    </location>
</feature>
<gene>
    <name evidence="3" type="ORF">FE810_07315</name>
</gene>
<comment type="caution">
    <text evidence="3">The sequence shown here is derived from an EMBL/GenBank/DDBJ whole genome shotgun (WGS) entry which is preliminary data.</text>
</comment>
<sequence>MPVNIPIFRSSLLFLLAFYVGSAASTEQHDCSLPDTNTPAVQAPTQGCAVILGNKVAQWQINHLDNFDYLAPRYHHASSNPQGWIQAAFYIGLTRWVDTVNDPHMLAHIETMAKAQQYLLRLSRGKHADDHAIGQTYLWLAERTGNTAAYQPVKALFDEILANPSTVSLEMNESLPKPKAYESVCQDRWCWADALFMAPRTWLKLSNITQDKKYFDFADQEFWLTVDYLFSEQHGLFYRDSRYFDKVSDNNQPVFWSRGNGWVFAALPLLIEELPQHHPSRNNYIELYKKFAKGLVSVQKPDGYWPASLLDPDKVKTPEVSGTGFITFGLAWGVNNQVLTDDIYKQSVKNGWQAITRAIATNGRVNWVQQVGKAPDPVNKQDTQLYGVGAVLLAASEMTRYEE</sequence>
<dbReference type="InterPro" id="IPR010905">
    <property type="entry name" value="Glyco_hydro_88"/>
</dbReference>
<feature type="signal peptide" evidence="2">
    <location>
        <begin position="1"/>
        <end position="25"/>
    </location>
</feature>
<dbReference type="GO" id="GO:0005975">
    <property type="term" value="P:carbohydrate metabolic process"/>
    <property type="evidence" value="ECO:0007669"/>
    <property type="project" value="InterPro"/>
</dbReference>
<organism evidence="3 4">
    <name type="scientific">Thalassotalea litorea</name>
    <dbReference type="NCBI Taxonomy" id="2020715"/>
    <lineage>
        <taxon>Bacteria</taxon>
        <taxon>Pseudomonadati</taxon>
        <taxon>Pseudomonadota</taxon>
        <taxon>Gammaproteobacteria</taxon>
        <taxon>Alteromonadales</taxon>
        <taxon>Colwelliaceae</taxon>
        <taxon>Thalassotalea</taxon>
    </lineage>
</organism>